<sequence>MTMTTIKVSTETRDRLKAQASAAHVSLGEHLTRLAAAADRGLRFEALRSAIAATPSDLTPEDHAWLDADLDV</sequence>
<accession>A0A3N0CD76</accession>
<protein>
    <submittedName>
        <fullName evidence="1">Antitoxin</fullName>
    </submittedName>
</protein>
<dbReference type="EMBL" id="RJSE01000008">
    <property type="protein sequence ID" value="RNL61407.1"/>
    <property type="molecule type" value="Genomic_DNA"/>
</dbReference>
<gene>
    <name evidence="1" type="ORF">EFK50_18535</name>
</gene>
<proteinExistence type="predicted"/>
<dbReference type="OrthoDB" id="5149205at2"/>
<dbReference type="Proteomes" id="UP000267128">
    <property type="component" value="Unassembled WGS sequence"/>
</dbReference>
<comment type="caution">
    <text evidence="1">The sequence shown here is derived from an EMBL/GenBank/DDBJ whole genome shotgun (WGS) entry which is preliminary data.</text>
</comment>
<dbReference type="AlphaFoldDB" id="A0A3N0CD76"/>
<evidence type="ECO:0000313" key="2">
    <source>
        <dbReference type="Proteomes" id="UP000267128"/>
    </source>
</evidence>
<name>A0A3N0CD76_9ACTN</name>
<reference evidence="1 2" key="1">
    <citation type="submission" date="2018-11" db="EMBL/GenBank/DDBJ databases">
        <authorList>
            <person name="Li F."/>
        </authorList>
    </citation>
    <scope>NUCLEOTIDE SEQUENCE [LARGE SCALE GENOMIC DNA]</scope>
    <source>
        <strain evidence="1 2">Gsoil 097</strain>
    </source>
</reference>
<organism evidence="1 2">
    <name type="scientific">Nocardioides marmoriginsengisoli</name>
    <dbReference type="NCBI Taxonomy" id="661483"/>
    <lineage>
        <taxon>Bacteria</taxon>
        <taxon>Bacillati</taxon>
        <taxon>Actinomycetota</taxon>
        <taxon>Actinomycetes</taxon>
        <taxon>Propionibacteriales</taxon>
        <taxon>Nocardioidaceae</taxon>
        <taxon>Nocardioides</taxon>
    </lineage>
</organism>
<evidence type="ECO:0000313" key="1">
    <source>
        <dbReference type="EMBL" id="RNL61407.1"/>
    </source>
</evidence>
<keyword evidence="2" id="KW-1185">Reference proteome</keyword>